<comment type="caution">
    <text evidence="10">The sequence shown here is derived from an EMBL/GenBank/DDBJ whole genome shotgun (WGS) entry which is preliminary data.</text>
</comment>
<sequence length="352" mass="38071">MSHGQKTKEDSDGNVDLESSRLDKGVIRRRTQHINLARDDSEIEPDMMPKFVSLVKTCVGSSDIGFSFGFEKLSLVLANGKTLVAPQSGSIRQGSVWSVMGPSGAGKTRTTGQLYLNGVPAQITKFKKLIGYVPQDDVLVPECTVRENIMHSAMIRLPRTWNDAQRTEYIDTLLSCLNLTEVQHNIVGDEVASYISGGQRKRVSIGTELAAAPMALVLDEPTSGLDATTSLSIMRLLQNLSQQGVTVICILHQPRPEIFDHVDGITLLGHGHQIYHDRMSGLADYFHTLGLHIPSGMNIADAALDIMSGGSRLLCNTAIGLASAAPGVKIFGEESMASPCDKLHLHLSAQDS</sequence>
<evidence type="ECO:0000256" key="6">
    <source>
        <dbReference type="ARBA" id="ARBA00022989"/>
    </source>
</evidence>
<dbReference type="AlphaFoldDB" id="A0AAN9USA1"/>
<dbReference type="GO" id="GO:0016020">
    <property type="term" value="C:membrane"/>
    <property type="evidence" value="ECO:0007669"/>
    <property type="project" value="UniProtKB-SubCell"/>
</dbReference>
<keyword evidence="11" id="KW-1185">Reference proteome</keyword>
<dbReference type="Gene3D" id="3.40.50.300">
    <property type="entry name" value="P-loop containing nucleotide triphosphate hydrolases"/>
    <property type="match status" value="1"/>
</dbReference>
<accession>A0AAN9USA1</accession>
<dbReference type="InterPro" id="IPR017871">
    <property type="entry name" value="ABC_transporter-like_CS"/>
</dbReference>
<evidence type="ECO:0000313" key="11">
    <source>
        <dbReference type="Proteomes" id="UP001320420"/>
    </source>
</evidence>
<comment type="subcellular location">
    <subcellularLocation>
        <location evidence="1">Membrane</location>
        <topology evidence="1">Multi-pass membrane protein</topology>
    </subcellularLocation>
</comment>
<dbReference type="EMBL" id="JAKJXP020000039">
    <property type="protein sequence ID" value="KAK7752341.1"/>
    <property type="molecule type" value="Genomic_DNA"/>
</dbReference>
<dbReference type="GO" id="GO:0042626">
    <property type="term" value="F:ATPase-coupled transmembrane transporter activity"/>
    <property type="evidence" value="ECO:0007669"/>
    <property type="project" value="TreeGrafter"/>
</dbReference>
<dbReference type="PANTHER" id="PTHR48041:SF91">
    <property type="entry name" value="ABC TRANSPORTER G FAMILY MEMBER 28"/>
    <property type="match status" value="1"/>
</dbReference>
<organism evidence="10 11">
    <name type="scientific">Diatrype stigma</name>
    <dbReference type="NCBI Taxonomy" id="117547"/>
    <lineage>
        <taxon>Eukaryota</taxon>
        <taxon>Fungi</taxon>
        <taxon>Dikarya</taxon>
        <taxon>Ascomycota</taxon>
        <taxon>Pezizomycotina</taxon>
        <taxon>Sordariomycetes</taxon>
        <taxon>Xylariomycetidae</taxon>
        <taxon>Xylariales</taxon>
        <taxon>Diatrypaceae</taxon>
        <taxon>Diatrype</taxon>
    </lineage>
</organism>
<keyword evidence="4" id="KW-0547">Nucleotide-binding</keyword>
<dbReference type="InterPro" id="IPR050352">
    <property type="entry name" value="ABCG_transporters"/>
</dbReference>
<evidence type="ECO:0000256" key="3">
    <source>
        <dbReference type="ARBA" id="ARBA00022692"/>
    </source>
</evidence>
<keyword evidence="6" id="KW-1133">Transmembrane helix</keyword>
<dbReference type="PROSITE" id="PS50893">
    <property type="entry name" value="ABC_TRANSPORTER_2"/>
    <property type="match status" value="1"/>
</dbReference>
<evidence type="ECO:0000256" key="7">
    <source>
        <dbReference type="ARBA" id="ARBA00023136"/>
    </source>
</evidence>
<evidence type="ECO:0000259" key="9">
    <source>
        <dbReference type="PROSITE" id="PS50893"/>
    </source>
</evidence>
<dbReference type="InterPro" id="IPR027417">
    <property type="entry name" value="P-loop_NTPase"/>
</dbReference>
<keyword evidence="2" id="KW-0813">Transport</keyword>
<dbReference type="GO" id="GO:0005524">
    <property type="term" value="F:ATP binding"/>
    <property type="evidence" value="ECO:0007669"/>
    <property type="project" value="UniProtKB-KW"/>
</dbReference>
<evidence type="ECO:0000256" key="1">
    <source>
        <dbReference type="ARBA" id="ARBA00004141"/>
    </source>
</evidence>
<protein>
    <recommendedName>
        <fullName evidence="9">ABC transporter domain-containing protein</fullName>
    </recommendedName>
</protein>
<keyword evidence="7" id="KW-0472">Membrane</keyword>
<evidence type="ECO:0000256" key="2">
    <source>
        <dbReference type="ARBA" id="ARBA00022448"/>
    </source>
</evidence>
<evidence type="ECO:0000313" key="10">
    <source>
        <dbReference type="EMBL" id="KAK7752341.1"/>
    </source>
</evidence>
<evidence type="ECO:0000256" key="4">
    <source>
        <dbReference type="ARBA" id="ARBA00022741"/>
    </source>
</evidence>
<dbReference type="InterPro" id="IPR003593">
    <property type="entry name" value="AAA+_ATPase"/>
</dbReference>
<dbReference type="SMART" id="SM00382">
    <property type="entry name" value="AAA"/>
    <property type="match status" value="1"/>
</dbReference>
<dbReference type="SUPFAM" id="SSF52540">
    <property type="entry name" value="P-loop containing nucleoside triphosphate hydrolases"/>
    <property type="match status" value="1"/>
</dbReference>
<dbReference type="Proteomes" id="UP001320420">
    <property type="component" value="Unassembled WGS sequence"/>
</dbReference>
<feature type="compositionally biased region" description="Basic and acidic residues" evidence="8">
    <location>
        <begin position="1"/>
        <end position="11"/>
    </location>
</feature>
<dbReference type="Pfam" id="PF00005">
    <property type="entry name" value="ABC_tran"/>
    <property type="match status" value="1"/>
</dbReference>
<name>A0AAN9USA1_9PEZI</name>
<reference evidence="10 11" key="1">
    <citation type="submission" date="2024-02" db="EMBL/GenBank/DDBJ databases">
        <title>De novo assembly and annotation of 12 fungi associated with fruit tree decline syndrome in Ontario, Canada.</title>
        <authorList>
            <person name="Sulman M."/>
            <person name="Ellouze W."/>
            <person name="Ilyukhin E."/>
        </authorList>
    </citation>
    <scope>NUCLEOTIDE SEQUENCE [LARGE SCALE GENOMIC DNA]</scope>
    <source>
        <strain evidence="10 11">M11/M66-122</strain>
    </source>
</reference>
<dbReference type="GO" id="GO:0016887">
    <property type="term" value="F:ATP hydrolysis activity"/>
    <property type="evidence" value="ECO:0007669"/>
    <property type="project" value="InterPro"/>
</dbReference>
<proteinExistence type="predicted"/>
<evidence type="ECO:0000256" key="8">
    <source>
        <dbReference type="SAM" id="MobiDB-lite"/>
    </source>
</evidence>
<gene>
    <name evidence="10" type="ORF">SLS62_005677</name>
</gene>
<dbReference type="InterPro" id="IPR003439">
    <property type="entry name" value="ABC_transporter-like_ATP-bd"/>
</dbReference>
<feature type="domain" description="ABC transporter" evidence="9">
    <location>
        <begin position="59"/>
        <end position="295"/>
    </location>
</feature>
<evidence type="ECO:0000256" key="5">
    <source>
        <dbReference type="ARBA" id="ARBA00022840"/>
    </source>
</evidence>
<keyword evidence="3" id="KW-0812">Transmembrane</keyword>
<keyword evidence="5" id="KW-0067">ATP-binding</keyword>
<dbReference type="PANTHER" id="PTHR48041">
    <property type="entry name" value="ABC TRANSPORTER G FAMILY MEMBER 28"/>
    <property type="match status" value="1"/>
</dbReference>
<feature type="region of interest" description="Disordered" evidence="8">
    <location>
        <begin position="1"/>
        <end position="22"/>
    </location>
</feature>
<dbReference type="PROSITE" id="PS00211">
    <property type="entry name" value="ABC_TRANSPORTER_1"/>
    <property type="match status" value="1"/>
</dbReference>